<dbReference type="EMBL" id="CM001022">
    <property type="protein sequence ID" value="EFQ23781.1"/>
    <property type="molecule type" value="Genomic_DNA"/>
</dbReference>
<keyword evidence="3" id="KW-0175">Coiled coil</keyword>
<protein>
    <recommendedName>
        <fullName evidence="2">Nucleoid-associated protein Apau_1360</fullName>
    </recommendedName>
</protein>
<dbReference type="GO" id="GO:0005829">
    <property type="term" value="C:cytosol"/>
    <property type="evidence" value="ECO:0007669"/>
    <property type="project" value="TreeGrafter"/>
</dbReference>
<evidence type="ECO:0000256" key="3">
    <source>
        <dbReference type="SAM" id="Coils"/>
    </source>
</evidence>
<name>E3CZJ7_9BACT</name>
<dbReference type="PIRSF" id="PIRSF004555">
    <property type="entry name" value="UCP004555"/>
    <property type="match status" value="1"/>
</dbReference>
<keyword evidence="1 2" id="KW-0238">DNA-binding</keyword>
<dbReference type="RefSeq" id="WP_006300985.1">
    <property type="nucleotide sequence ID" value="NZ_CM001022.1"/>
</dbReference>
<evidence type="ECO:0000256" key="1">
    <source>
        <dbReference type="ARBA" id="ARBA00023125"/>
    </source>
</evidence>
<gene>
    <name evidence="4" type="ORF">Apau_1360</name>
</gene>
<accession>E3CZJ7</accession>
<dbReference type="GO" id="GO:0043590">
    <property type="term" value="C:bacterial nucleoid"/>
    <property type="evidence" value="ECO:0007669"/>
    <property type="project" value="UniProtKB-UniRule"/>
</dbReference>
<comment type="subcellular location">
    <subcellularLocation>
        <location evidence="2">Cytoplasm</location>
        <location evidence="2">Nucleoid</location>
    </subcellularLocation>
</comment>
<dbReference type="PANTHER" id="PTHR33449">
    <property type="entry name" value="NUCLEOID-ASSOCIATED PROTEIN YBAB"/>
    <property type="match status" value="1"/>
</dbReference>
<dbReference type="HAMAP" id="MF_00274">
    <property type="entry name" value="DNA_YbaB_EbfC"/>
    <property type="match status" value="1"/>
</dbReference>
<dbReference type="OrthoDB" id="9795263at2"/>
<dbReference type="NCBIfam" id="TIGR00103">
    <property type="entry name" value="DNA_YbaB_EbfC"/>
    <property type="match status" value="1"/>
</dbReference>
<evidence type="ECO:0000256" key="2">
    <source>
        <dbReference type="HAMAP-Rule" id="MF_00274"/>
    </source>
</evidence>
<dbReference type="InterPro" id="IPR036894">
    <property type="entry name" value="YbaB-like_sf"/>
</dbReference>
<dbReference type="HOGENOM" id="CLU_140930_2_2_0"/>
<dbReference type="Pfam" id="PF02575">
    <property type="entry name" value="YbaB_DNA_bd"/>
    <property type="match status" value="1"/>
</dbReference>
<dbReference type="GO" id="GO:0003677">
    <property type="term" value="F:DNA binding"/>
    <property type="evidence" value="ECO:0007669"/>
    <property type="project" value="UniProtKB-UniRule"/>
</dbReference>
<dbReference type="STRING" id="584708.Apau_1360"/>
<dbReference type="PaxDb" id="584708-Apau_1360"/>
<reference evidence="4 5" key="1">
    <citation type="journal article" date="2010" name="Stand. Genomic Sci.">
        <title>Non-contiguous finished genome sequence of Aminomonas paucivorans type strain (GLU-3).</title>
        <authorList>
            <person name="Pitluck S."/>
            <person name="Yasawong M."/>
            <person name="Held B."/>
            <person name="Lapidus A."/>
            <person name="Nolan M."/>
            <person name="Copeland A."/>
            <person name="Lucas S."/>
            <person name="Del Rio T.G."/>
            <person name="Tice H."/>
            <person name="Cheng J.F."/>
            <person name="Chertkov O."/>
            <person name="Goodwin L."/>
            <person name="Tapia R."/>
            <person name="Han C."/>
            <person name="Liolios K."/>
            <person name="Ivanova N."/>
            <person name="Mavromatis K."/>
            <person name="Ovchinnikova G."/>
            <person name="Pati A."/>
            <person name="Chen A."/>
            <person name="Palaniappan K."/>
            <person name="Land M."/>
            <person name="Hauser L."/>
            <person name="Chang Y.J."/>
            <person name="Jeffries C.D."/>
            <person name="Pukall R."/>
            <person name="Spring S."/>
            <person name="Rohde M."/>
            <person name="Sikorski J."/>
            <person name="Goker M."/>
            <person name="Woyke T."/>
            <person name="Bristow J."/>
            <person name="Eisen J.A."/>
            <person name="Markowitz V."/>
            <person name="Hugenholtz P."/>
            <person name="Kyrpides N.C."/>
            <person name="Klenk H.P."/>
        </authorList>
    </citation>
    <scope>NUCLEOTIDE SEQUENCE [LARGE SCALE GENOMIC DNA]</scope>
    <source>
        <strain evidence="4 5">DSM 12260</strain>
    </source>
</reference>
<evidence type="ECO:0000313" key="5">
    <source>
        <dbReference type="Proteomes" id="UP000005096"/>
    </source>
</evidence>
<comment type="function">
    <text evidence="2">Binds to DNA and alters its conformation. May be involved in regulation of gene expression, nucleoid organization and DNA protection.</text>
</comment>
<feature type="coiled-coil region" evidence="3">
    <location>
        <begin position="3"/>
        <end position="30"/>
    </location>
</feature>
<keyword evidence="2" id="KW-0963">Cytoplasm</keyword>
<dbReference type="SUPFAM" id="SSF82607">
    <property type="entry name" value="YbaB-like"/>
    <property type="match status" value="1"/>
</dbReference>
<organism evidence="4 5">
    <name type="scientific">Aminomonas paucivorans DSM 12260</name>
    <dbReference type="NCBI Taxonomy" id="584708"/>
    <lineage>
        <taxon>Bacteria</taxon>
        <taxon>Thermotogati</taxon>
        <taxon>Synergistota</taxon>
        <taxon>Synergistia</taxon>
        <taxon>Synergistales</taxon>
        <taxon>Synergistaceae</taxon>
        <taxon>Aminomonas</taxon>
    </lineage>
</organism>
<dbReference type="PANTHER" id="PTHR33449:SF1">
    <property type="entry name" value="NUCLEOID-ASSOCIATED PROTEIN YBAB"/>
    <property type="match status" value="1"/>
</dbReference>
<evidence type="ECO:0000313" key="4">
    <source>
        <dbReference type="EMBL" id="EFQ23781.1"/>
    </source>
</evidence>
<dbReference type="AlphaFoldDB" id="E3CZJ7"/>
<dbReference type="InterPro" id="IPR004401">
    <property type="entry name" value="YbaB/EbfC"/>
</dbReference>
<dbReference type="eggNOG" id="COG0718">
    <property type="taxonomic scope" value="Bacteria"/>
</dbReference>
<proteinExistence type="inferred from homology"/>
<comment type="subunit">
    <text evidence="2">Homodimer.</text>
</comment>
<sequence>MKMDKLLKQAQRMQAQMASLQEELAKVTVEGTSGGGMVRASVNGHGDLLSLKIAPEVIDPQDPEMLEDLVLSAVNEAIRKSKDQANGQVNQLTGGMSFPGF</sequence>
<dbReference type="Proteomes" id="UP000005096">
    <property type="component" value="Chromosome"/>
</dbReference>
<keyword evidence="5" id="KW-1185">Reference proteome</keyword>
<dbReference type="Gene3D" id="3.30.1310.10">
    <property type="entry name" value="Nucleoid-associated protein YbaB-like domain"/>
    <property type="match status" value="1"/>
</dbReference>
<comment type="similarity">
    <text evidence="2">Belongs to the YbaB/EbfC family.</text>
</comment>